<dbReference type="Proteomes" id="UP000499080">
    <property type="component" value="Unassembled WGS sequence"/>
</dbReference>
<evidence type="ECO:0000313" key="5">
    <source>
        <dbReference type="Proteomes" id="UP000499080"/>
    </source>
</evidence>
<feature type="transmembrane region" description="Helical" evidence="1">
    <location>
        <begin position="40"/>
        <end position="57"/>
    </location>
</feature>
<dbReference type="EMBL" id="BGPR01030229">
    <property type="protein sequence ID" value="GBO02623.1"/>
    <property type="molecule type" value="Genomic_DNA"/>
</dbReference>
<proteinExistence type="predicted"/>
<dbReference type="AlphaFoldDB" id="A0A4Y2TTX2"/>
<organism evidence="3 5">
    <name type="scientific">Araneus ventricosus</name>
    <name type="common">Orbweaver spider</name>
    <name type="synonym">Epeira ventricosa</name>
    <dbReference type="NCBI Taxonomy" id="182803"/>
    <lineage>
        <taxon>Eukaryota</taxon>
        <taxon>Metazoa</taxon>
        <taxon>Ecdysozoa</taxon>
        <taxon>Arthropoda</taxon>
        <taxon>Chelicerata</taxon>
        <taxon>Arachnida</taxon>
        <taxon>Araneae</taxon>
        <taxon>Araneomorphae</taxon>
        <taxon>Entelegynae</taxon>
        <taxon>Araneoidea</taxon>
        <taxon>Araneidae</taxon>
        <taxon>Araneus</taxon>
    </lineage>
</organism>
<name>A0A4Y2TTX2_ARAVE</name>
<evidence type="ECO:0000313" key="3">
    <source>
        <dbReference type="EMBL" id="GBO02636.1"/>
    </source>
</evidence>
<dbReference type="EMBL" id="BGPR01030233">
    <property type="protein sequence ID" value="GBO02636.1"/>
    <property type="molecule type" value="Genomic_DNA"/>
</dbReference>
<evidence type="ECO:0000313" key="4">
    <source>
        <dbReference type="EMBL" id="GBO02689.1"/>
    </source>
</evidence>
<accession>A0A4Y2TTX2</accession>
<dbReference type="EMBL" id="BGPR01030274">
    <property type="protein sequence ID" value="GBO02689.1"/>
    <property type="molecule type" value="Genomic_DNA"/>
</dbReference>
<evidence type="ECO:0000256" key="1">
    <source>
        <dbReference type="SAM" id="Phobius"/>
    </source>
</evidence>
<keyword evidence="1" id="KW-0472">Membrane</keyword>
<gene>
    <name evidence="4" type="ORF">AVEN_119647_1</name>
    <name evidence="2" type="ORF">AVEN_22892_1</name>
    <name evidence="3" type="ORF">AVEN_264430_1</name>
</gene>
<keyword evidence="5" id="KW-1185">Reference proteome</keyword>
<comment type="caution">
    <text evidence="3">The sequence shown here is derived from an EMBL/GenBank/DDBJ whole genome shotgun (WGS) entry which is preliminary data.</text>
</comment>
<evidence type="ECO:0000313" key="2">
    <source>
        <dbReference type="EMBL" id="GBO02623.1"/>
    </source>
</evidence>
<keyword evidence="1" id="KW-0812">Transmembrane</keyword>
<keyword evidence="1" id="KW-1133">Transmembrane helix</keyword>
<reference evidence="3 5" key="1">
    <citation type="journal article" date="2019" name="Sci. Rep.">
        <title>Orb-weaving spider Araneus ventricosus genome elucidates the spidroin gene catalogue.</title>
        <authorList>
            <person name="Kono N."/>
            <person name="Nakamura H."/>
            <person name="Ohtoshi R."/>
            <person name="Moran D.A.P."/>
            <person name="Shinohara A."/>
            <person name="Yoshida Y."/>
            <person name="Fujiwara M."/>
            <person name="Mori M."/>
            <person name="Tomita M."/>
            <person name="Arakawa K."/>
        </authorList>
    </citation>
    <scope>NUCLEOTIDE SEQUENCE [LARGE SCALE GENOMIC DNA]</scope>
</reference>
<protein>
    <submittedName>
        <fullName evidence="3">Uncharacterized protein</fullName>
    </submittedName>
</protein>
<sequence>MYEKLPYFSIAGWQDRNKATVTQMKKADTPSLQNSDLKSFMIFFYPLLYFTSLPLSFRRDDAIGNKRLSPVEKERDRMPKSQNPSPCILIMRILQIHQTTLK</sequence>